<sequence length="645" mass="71576">MSDQKTYSVPAQVSARAHIDEAKYQEMYQRSVADPDAFWAEQANEFVTWFEPWKKVSEWDYNNADIKWFQGAKLNVSFNCLDRHLDTRGDQVAILWEGDDPAVDKKITYRELHAEVCRFANAMKARGVKKGDRVSIYMPMIPEVIVAMLACTRIGAVHSVVFGGFSPEALKDRILDSDCQVVITSDEGVRGGRPIPLKANTDKALESCPNVHTVFVVKRTGGEIAWKDGRDVWYEEAMAAADAVCEPEAMDAEDPLFILYTSGSTGKPKGVLHTTGGYLLYAAMTHKYVFDYHDGDIYWCTADVGWVTGHTYIVYGPLANGAVSLAFEGIPTYPDASRFWQVVDKHDVNIFYTAPTALRALMSQGDEPVKKASRKTLRLLGTVGEPINPEAWEWYYHVVGDERCPIVDTWWQTETGGILITPLPGATALKPGSATRPFFGVVPELVDAEGNVLEGETQGGLCIRQPWPGQMRTVYGDHQRFIDTYFRTYMGKYFSGDGARRDGDGYYWITGRVDDVINVSGHRMGTAEVESALVLHKDVAEAAVVGFPHDIKGQGIYAYVTPMVGVEPSEELRKELITLVRDEIGAIAAPDVIQWAPGLPKTRSGKIMRRILRKVAAGELDTLGDTSTLADPSVVNELIEHRATK</sequence>
<evidence type="ECO:0000256" key="4">
    <source>
        <dbReference type="ARBA" id="ARBA00022840"/>
    </source>
</evidence>
<evidence type="ECO:0000256" key="2">
    <source>
        <dbReference type="ARBA" id="ARBA00022598"/>
    </source>
</evidence>
<feature type="binding site" evidence="6">
    <location>
        <position position="581"/>
    </location>
    <ligand>
        <name>CoA</name>
        <dbReference type="ChEBI" id="CHEBI:57287"/>
    </ligand>
</feature>
<evidence type="ECO:0000259" key="9">
    <source>
        <dbReference type="Pfam" id="PF16177"/>
    </source>
</evidence>
<dbReference type="GO" id="GO:0019427">
    <property type="term" value="P:acetyl-CoA biosynthetic process from acetate"/>
    <property type="evidence" value="ECO:0007669"/>
    <property type="project" value="UniProtKB-UniRule"/>
</dbReference>
<dbReference type="PROSITE" id="PS00455">
    <property type="entry name" value="AMP_BINDING"/>
    <property type="match status" value="1"/>
</dbReference>
<dbReference type="Gene3D" id="3.30.300.30">
    <property type="match status" value="1"/>
</dbReference>
<dbReference type="GO" id="GO:0005524">
    <property type="term" value="F:ATP binding"/>
    <property type="evidence" value="ECO:0007669"/>
    <property type="project" value="UniProtKB-KW"/>
</dbReference>
<comment type="catalytic activity">
    <reaction evidence="6">
        <text>acetate + ATP + CoA = acetyl-CoA + AMP + diphosphate</text>
        <dbReference type="Rhea" id="RHEA:23176"/>
        <dbReference type="ChEBI" id="CHEBI:30089"/>
        <dbReference type="ChEBI" id="CHEBI:30616"/>
        <dbReference type="ChEBI" id="CHEBI:33019"/>
        <dbReference type="ChEBI" id="CHEBI:57287"/>
        <dbReference type="ChEBI" id="CHEBI:57288"/>
        <dbReference type="ChEBI" id="CHEBI:456215"/>
        <dbReference type="EC" id="6.2.1.1"/>
    </reaction>
</comment>
<dbReference type="Pfam" id="PF13193">
    <property type="entry name" value="AMP-binding_C"/>
    <property type="match status" value="1"/>
</dbReference>
<comment type="similarity">
    <text evidence="1 6">Belongs to the ATP-dependent AMP-binding enzyme family.</text>
</comment>
<keyword evidence="2 6" id="KW-0436">Ligase</keyword>
<feature type="domain" description="Acetyl-coenzyme A synthetase N-terminal" evidence="9">
    <location>
        <begin position="24"/>
        <end position="80"/>
    </location>
</feature>
<evidence type="ECO:0000259" key="8">
    <source>
        <dbReference type="Pfam" id="PF13193"/>
    </source>
</evidence>
<dbReference type="CDD" id="cd05966">
    <property type="entry name" value="ACS"/>
    <property type="match status" value="1"/>
</dbReference>
<reference evidence="11" key="1">
    <citation type="submission" date="2019-02" db="EMBL/GenBank/DDBJ databases">
        <authorList>
            <person name="Gruber-Vodicka R. H."/>
            <person name="Seah K. B. B."/>
        </authorList>
    </citation>
    <scope>NUCLEOTIDE SEQUENCE</scope>
    <source>
        <strain evidence="10">BECK_BZ106</strain>
        <strain evidence="11">BECK_BZ15</strain>
    </source>
</reference>
<evidence type="ECO:0000256" key="6">
    <source>
        <dbReference type="HAMAP-Rule" id="MF_01123"/>
    </source>
</evidence>
<dbReference type="Pfam" id="PF00501">
    <property type="entry name" value="AMP-binding"/>
    <property type="match status" value="1"/>
</dbReference>
<keyword evidence="6" id="KW-0460">Magnesium</keyword>
<comment type="caution">
    <text evidence="6">Lacks conserved residue(s) required for the propagation of feature annotation.</text>
</comment>
<name>A0A450SXB4_9GAMM</name>
<organism evidence="11">
    <name type="scientific">Candidatus Kentrum sp. FW</name>
    <dbReference type="NCBI Taxonomy" id="2126338"/>
    <lineage>
        <taxon>Bacteria</taxon>
        <taxon>Pseudomonadati</taxon>
        <taxon>Pseudomonadota</taxon>
        <taxon>Gammaproteobacteria</taxon>
        <taxon>Candidatus Kentrum</taxon>
    </lineage>
</organism>
<feature type="binding site" evidence="6">
    <location>
        <position position="536"/>
    </location>
    <ligand>
        <name>Mg(2+)</name>
        <dbReference type="ChEBI" id="CHEBI:18420"/>
    </ligand>
</feature>
<dbReference type="GO" id="GO:0046872">
    <property type="term" value="F:metal ion binding"/>
    <property type="evidence" value="ECO:0007669"/>
    <property type="project" value="UniProtKB-KW"/>
</dbReference>
<feature type="binding site" evidence="6">
    <location>
        <begin position="190"/>
        <end position="193"/>
    </location>
    <ligand>
        <name>CoA</name>
        <dbReference type="ChEBI" id="CHEBI:57287"/>
    </ligand>
</feature>
<dbReference type="InterPro" id="IPR042099">
    <property type="entry name" value="ANL_N_sf"/>
</dbReference>
<keyword evidence="3 6" id="KW-0547">Nucleotide-binding</keyword>
<evidence type="ECO:0000259" key="7">
    <source>
        <dbReference type="Pfam" id="PF00501"/>
    </source>
</evidence>
<feature type="binding site" evidence="6">
    <location>
        <position position="534"/>
    </location>
    <ligand>
        <name>Mg(2+)</name>
        <dbReference type="ChEBI" id="CHEBI:18420"/>
    </ligand>
</feature>
<evidence type="ECO:0000256" key="1">
    <source>
        <dbReference type="ARBA" id="ARBA00006432"/>
    </source>
</evidence>
<dbReference type="NCBIfam" id="TIGR02188">
    <property type="entry name" value="Ac_CoA_lig_AcsA"/>
    <property type="match status" value="1"/>
</dbReference>
<keyword evidence="6" id="KW-0479">Metal-binding</keyword>
<feature type="binding site" evidence="6">
    <location>
        <position position="520"/>
    </location>
    <ligand>
        <name>CoA</name>
        <dbReference type="ChEBI" id="CHEBI:57287"/>
    </ligand>
</feature>
<dbReference type="EMBL" id="CAADFD010000024">
    <property type="protein sequence ID" value="VFJ55840.1"/>
    <property type="molecule type" value="Genomic_DNA"/>
</dbReference>
<protein>
    <recommendedName>
        <fullName evidence="6">Acetyl-coenzyme A synthetase</fullName>
        <shortName evidence="6">AcCoA synthetase</shortName>
        <shortName evidence="6">Acs</shortName>
        <ecNumber evidence="6">6.2.1.1</ecNumber>
    </recommendedName>
    <alternativeName>
        <fullName evidence="6">Acetate--CoA ligase</fullName>
    </alternativeName>
    <alternativeName>
        <fullName evidence="6">Acyl-activating enzyme</fullName>
    </alternativeName>
</protein>
<feature type="binding site" evidence="6">
    <location>
        <position position="523"/>
    </location>
    <ligand>
        <name>ATP</name>
        <dbReference type="ChEBI" id="CHEBI:30616"/>
    </ligand>
</feature>
<feature type="binding site" evidence="6">
    <location>
        <begin position="384"/>
        <end position="386"/>
    </location>
    <ligand>
        <name>ATP</name>
        <dbReference type="ChEBI" id="CHEBI:30616"/>
    </ligand>
</feature>
<feature type="binding site" evidence="6">
    <location>
        <begin position="408"/>
        <end position="413"/>
    </location>
    <ligand>
        <name>ATP</name>
        <dbReference type="ChEBI" id="CHEBI:30616"/>
    </ligand>
</feature>
<dbReference type="SUPFAM" id="SSF56801">
    <property type="entry name" value="Acetyl-CoA synthetase-like"/>
    <property type="match status" value="1"/>
</dbReference>
<evidence type="ECO:0000256" key="5">
    <source>
        <dbReference type="ARBA" id="ARBA00022990"/>
    </source>
</evidence>
<dbReference type="HAMAP" id="MF_01123">
    <property type="entry name" value="Ac_CoA_synth"/>
    <property type="match status" value="1"/>
</dbReference>
<feature type="domain" description="AMP-dependent synthetase/ligase" evidence="7">
    <location>
        <begin position="82"/>
        <end position="467"/>
    </location>
</feature>
<dbReference type="Pfam" id="PF16177">
    <property type="entry name" value="ACAS_N"/>
    <property type="match status" value="1"/>
</dbReference>
<dbReference type="InterPro" id="IPR045851">
    <property type="entry name" value="AMP-bd_C_sf"/>
</dbReference>
<evidence type="ECO:0000313" key="10">
    <source>
        <dbReference type="EMBL" id="VFJ55840.1"/>
    </source>
</evidence>
<dbReference type="InterPro" id="IPR025110">
    <property type="entry name" value="AMP-bd_C"/>
</dbReference>
<feature type="binding site" evidence="6">
    <location>
        <position position="497"/>
    </location>
    <ligand>
        <name>ATP</name>
        <dbReference type="ChEBI" id="CHEBI:30616"/>
    </ligand>
</feature>
<dbReference type="GO" id="GO:0016208">
    <property type="term" value="F:AMP binding"/>
    <property type="evidence" value="ECO:0007669"/>
    <property type="project" value="InterPro"/>
</dbReference>
<dbReference type="EMBL" id="CAADEW010000084">
    <property type="protein sequence ID" value="VFJ58637.1"/>
    <property type="molecule type" value="Genomic_DNA"/>
</dbReference>
<keyword evidence="5 6" id="KW-0007">Acetylation</keyword>
<feature type="binding site" evidence="6">
    <location>
        <position position="308"/>
    </location>
    <ligand>
        <name>CoA</name>
        <dbReference type="ChEBI" id="CHEBI:57287"/>
    </ligand>
</feature>
<dbReference type="GO" id="GO:0003987">
    <property type="term" value="F:acetate-CoA ligase activity"/>
    <property type="evidence" value="ECO:0007669"/>
    <property type="project" value="UniProtKB-UniRule"/>
</dbReference>
<comment type="function">
    <text evidence="6">Catalyzes the conversion of acetate into acetyl-CoA (AcCoA), an essential intermediate at the junction of anabolic and catabolic pathways. AcsA undergoes a two-step reaction. In the first half reaction, AcsA combines acetate with ATP to form acetyl-adenylate (AcAMP) intermediate. In the second half reaction, it can then transfer the acetyl group from AcAMP to the sulfhydryl group of CoA, forming the product AcCoA.</text>
</comment>
<keyword evidence="4 6" id="KW-0067">ATP-binding</keyword>
<dbReference type="InterPro" id="IPR011904">
    <property type="entry name" value="Ac_CoA_lig"/>
</dbReference>
<feature type="binding site" evidence="6">
    <location>
        <position position="539"/>
    </location>
    <ligand>
        <name>Mg(2+)</name>
        <dbReference type="ChEBI" id="CHEBI:18420"/>
    </ligand>
</feature>
<evidence type="ECO:0000256" key="3">
    <source>
        <dbReference type="ARBA" id="ARBA00022741"/>
    </source>
</evidence>
<feature type="binding site" evidence="6">
    <location>
        <position position="512"/>
    </location>
    <ligand>
        <name>ATP</name>
        <dbReference type="ChEBI" id="CHEBI:30616"/>
    </ligand>
</feature>
<gene>
    <name evidence="6" type="primary">acsA</name>
    <name evidence="11" type="ORF">BECKFW1821A_GA0114235_108412</name>
    <name evidence="10" type="ORF">BECKFW1821B_GA0114236_102422</name>
</gene>
<dbReference type="AlphaFoldDB" id="A0A450SXB4"/>
<dbReference type="EC" id="6.2.1.1" evidence="6"/>
<proteinExistence type="inferred from homology"/>
<evidence type="ECO:0000313" key="11">
    <source>
        <dbReference type="EMBL" id="VFJ58637.1"/>
    </source>
</evidence>
<comment type="PTM">
    <text evidence="6">Acetylated. Deacetylation by the SIR2-homolog deacetylase activates the enzyme.</text>
</comment>
<accession>A0A450SXB4</accession>
<dbReference type="FunFam" id="3.40.50.12780:FF:000001">
    <property type="entry name" value="Acetyl-coenzyme A synthetase"/>
    <property type="match status" value="1"/>
</dbReference>
<dbReference type="PANTHER" id="PTHR24095">
    <property type="entry name" value="ACETYL-COENZYME A SYNTHETASE"/>
    <property type="match status" value="1"/>
</dbReference>
<dbReference type="GO" id="GO:0005829">
    <property type="term" value="C:cytosol"/>
    <property type="evidence" value="ECO:0007669"/>
    <property type="project" value="TreeGrafter"/>
</dbReference>
<dbReference type="FunFam" id="3.30.300.30:FF:000004">
    <property type="entry name" value="Acetyl-coenzyme A synthetase"/>
    <property type="match status" value="1"/>
</dbReference>
<dbReference type="PANTHER" id="PTHR24095:SF14">
    <property type="entry name" value="ACETYL-COENZYME A SYNTHETASE 1"/>
    <property type="match status" value="1"/>
</dbReference>
<comment type="cofactor">
    <cofactor evidence="6">
        <name>Mg(2+)</name>
        <dbReference type="ChEBI" id="CHEBI:18420"/>
    </cofactor>
</comment>
<dbReference type="InterPro" id="IPR020845">
    <property type="entry name" value="AMP-binding_CS"/>
</dbReference>
<feature type="modified residue" description="N6-acetyllysine" evidence="6">
    <location>
        <position position="606"/>
    </location>
</feature>
<dbReference type="InterPro" id="IPR000873">
    <property type="entry name" value="AMP-dep_synth/lig_dom"/>
</dbReference>
<dbReference type="NCBIfam" id="NF001208">
    <property type="entry name" value="PRK00174.1"/>
    <property type="match status" value="1"/>
</dbReference>
<dbReference type="Gene3D" id="3.40.50.12780">
    <property type="entry name" value="N-terminal domain of ligase-like"/>
    <property type="match status" value="1"/>
</dbReference>
<feature type="domain" description="AMP-binding enzyme C-terminal" evidence="8">
    <location>
        <begin position="528"/>
        <end position="606"/>
    </location>
</feature>
<dbReference type="InterPro" id="IPR032387">
    <property type="entry name" value="ACAS_N"/>
</dbReference>